<evidence type="ECO:0000313" key="1">
    <source>
        <dbReference type="EMBL" id="KAG1346498.1"/>
    </source>
</evidence>
<organism evidence="2 3">
    <name type="scientific">Cocos nucifera</name>
    <name type="common">Coconut palm</name>
    <dbReference type="NCBI Taxonomy" id="13894"/>
    <lineage>
        <taxon>Eukaryota</taxon>
        <taxon>Viridiplantae</taxon>
        <taxon>Streptophyta</taxon>
        <taxon>Embryophyta</taxon>
        <taxon>Tracheophyta</taxon>
        <taxon>Spermatophyta</taxon>
        <taxon>Magnoliopsida</taxon>
        <taxon>Liliopsida</taxon>
        <taxon>Arecaceae</taxon>
        <taxon>Arecoideae</taxon>
        <taxon>Cocoseae</taxon>
        <taxon>Attaleinae</taxon>
        <taxon>Cocos</taxon>
    </lineage>
</organism>
<dbReference type="GO" id="GO:0001164">
    <property type="term" value="F:RNA polymerase I core promoter sequence-specific DNA binding"/>
    <property type="evidence" value="ECO:0007669"/>
    <property type="project" value="TreeGrafter"/>
</dbReference>
<dbReference type="PANTHER" id="PTHR15319:SF1">
    <property type="entry name" value="TATA BOX-BINDING PROTEIN-ASSOCIATED FACTOR RNA POLYMERASE I SUBUNIT C"/>
    <property type="match status" value="1"/>
</dbReference>
<reference evidence="2" key="1">
    <citation type="journal article" date="2017" name="Gigascience">
        <title>The genome draft of coconut (Cocos nucifera).</title>
        <authorList>
            <person name="Xiao Y."/>
            <person name="Xu P."/>
            <person name="Fan H."/>
            <person name="Baudouin L."/>
            <person name="Xia W."/>
            <person name="Bocs S."/>
            <person name="Xu J."/>
            <person name="Li Q."/>
            <person name="Guo A."/>
            <person name="Zhou L."/>
            <person name="Li J."/>
            <person name="Wu Y."/>
            <person name="Ma Z."/>
            <person name="Armero A."/>
            <person name="Issali A.E."/>
            <person name="Liu N."/>
            <person name="Peng M."/>
            <person name="Yang Y."/>
        </authorList>
    </citation>
    <scope>NUCLEOTIDE SEQUENCE</scope>
    <source>
        <tissue evidence="2">Spear leaf of Hainan Tall coconut</tissue>
    </source>
</reference>
<dbReference type="GO" id="GO:0001650">
    <property type="term" value="C:fibrillar center"/>
    <property type="evidence" value="ECO:0007669"/>
    <property type="project" value="TreeGrafter"/>
</dbReference>
<accession>A0A8K0IA92</accession>
<dbReference type="PANTHER" id="PTHR15319">
    <property type="entry name" value="TATA BOX-BINDING PROTEIN ASSOCIATED FACTOR RNA POLYMERASE I SUBUNIT C"/>
    <property type="match status" value="1"/>
</dbReference>
<dbReference type="OrthoDB" id="2382881at2759"/>
<keyword evidence="3" id="KW-1185">Reference proteome</keyword>
<name>A0A8K0IA92_COCNU</name>
<protein>
    <submittedName>
        <fullName evidence="2">Uncharacterized protein</fullName>
    </submittedName>
</protein>
<dbReference type="AlphaFoldDB" id="A0A8K0IA92"/>
<gene>
    <name evidence="1" type="ORF">COCNU_06G003270</name>
    <name evidence="2" type="ORF">COCNU_06G003280</name>
</gene>
<evidence type="ECO:0000313" key="2">
    <source>
        <dbReference type="EMBL" id="KAG1346499.1"/>
    </source>
</evidence>
<dbReference type="EMBL" id="CM017877">
    <property type="protein sequence ID" value="KAG1346499.1"/>
    <property type="molecule type" value="Genomic_DNA"/>
</dbReference>
<dbReference type="InterPro" id="IPR038801">
    <property type="entry name" value="TAF1C"/>
</dbReference>
<sequence length="907" mass="101488">MDFSDRWQSFGPIAAVFAAPTLLSGASSKPFGPLLFFPSSPPILLLSSRSLALQIPPPLPPSTLLDGVRAFFCRTSTAGLLPSAAQDSLVADLLSSPSGGGGDPISSNSLHALRCRDGSSMVLFFPTGENADLIGYVGLSFKGPTPEIRVDRDGDVFRQKEGFKHPCHRILKISVTAAPSSSWSPATNSVSVGKPRIEGFLIATTLYSVNWFRVETRALDSGGERPFLVPLAKQGFKSSVVHACWSPHIPEESVALLESGDLCCFNLNSKHGRVVRVTLGGDDPGKWLSSEYGGQPEILIVACSIAVVMVDLRSKKDSKHKVLVRIDMLGSYHVAPLLEKIDRILAFCRAGFNGFHMSIVTERQLFLFDARQPLFPILTWDHSLERPSYVAMFKLSELRPSEDEYKWASDSGYVILAGSLWSNEFSLFCYGPKEKGTLSNFSLYAWDLPSYFSLSARPFTSGDSIVKEIFYKENVSKSSEWRQRKNVVVGFYIVPSDLLNINPKSAGFSLIRLTLSGRLEIQRYHSLFNLSDESYIKEEESLKPKNSFIYWKSEDDRVFNRYSFFRLCYLYDNMNSNLFNALAMQNSLLNHKETNQVSLSHDMEELISKILKFSNVSISDFVSDASIPTNVFEIASRRVLSCIPADYLPLVFKRYSDLFENQRESSFELLEVPSCLPHNRLLPFFVGEPSIRSEKWSRKASPGVVLVGPVLPLSVLLALQQIDRKINDPSDAIDEKDDDLLNLQCRLVLEHVCPEMFIVDISNCNGWGASQEQEKPFFVYEPAEVGNKSTCNGGTGGTATLAIKEELAQMGHMMRNCKLPYKVDKFDTFICGIAEKKCNPDSEHGSSGPEMFDQSPIRLDFDPCNMVFQSAEQKLYKCLKRQDSKWKENYKPYQDFCFSSKIPKLAQ</sequence>
<dbReference type="EMBL" id="CM017877">
    <property type="protein sequence ID" value="KAG1346498.1"/>
    <property type="molecule type" value="Genomic_DNA"/>
</dbReference>
<proteinExistence type="predicted"/>
<reference evidence="2" key="2">
    <citation type="submission" date="2019-07" db="EMBL/GenBank/DDBJ databases">
        <authorList>
            <person name="Yang Y."/>
            <person name="Bocs S."/>
            <person name="Baudouin L."/>
        </authorList>
    </citation>
    <scope>NUCLEOTIDE SEQUENCE</scope>
    <source>
        <tissue evidence="2">Spear leaf of Hainan Tall coconut</tissue>
    </source>
</reference>
<evidence type="ECO:0000313" key="3">
    <source>
        <dbReference type="Proteomes" id="UP000797356"/>
    </source>
</evidence>
<comment type="caution">
    <text evidence="2">The sequence shown here is derived from an EMBL/GenBank/DDBJ whole genome shotgun (WGS) entry which is preliminary data.</text>
</comment>
<dbReference type="Proteomes" id="UP000797356">
    <property type="component" value="Chromosome 6"/>
</dbReference>